<dbReference type="PANTHER" id="PTHR36434:SF1">
    <property type="entry name" value="MEMBRANE PROTEASE YUGP-RELATED"/>
    <property type="match status" value="1"/>
</dbReference>
<feature type="transmembrane region" description="Helical" evidence="1">
    <location>
        <begin position="119"/>
        <end position="139"/>
    </location>
</feature>
<sequence length="224" mass="24015">MGFYMFTMFITLVIGGSASLYVNHMLKKYSNVPTTTGLTGSQMARRMTLDKGIPQVGILPGGPNVDHFDPRTNSVTLGTEAYNVPSVTAIATAVHEVGHACQYAEGYTFMKLRSAMVPVVNLASNGWMIVFFIGLAMGASGMGTAMVKLGIIMFAAVLVFHLVTLPVEFDASRRGLAYLQQIGVNQTELQGAHGVLRACALTYVAAALTALLQLLYMLAISRDN</sequence>
<dbReference type="AlphaFoldDB" id="C7N5R0"/>
<evidence type="ECO:0000313" key="3">
    <source>
        <dbReference type="Proteomes" id="UP000002026"/>
    </source>
</evidence>
<accession>C7N5R0</accession>
<keyword evidence="1" id="KW-1133">Transmembrane helix</keyword>
<proteinExistence type="predicted"/>
<keyword evidence="2" id="KW-0378">Hydrolase</keyword>
<dbReference type="eggNOG" id="COG2738">
    <property type="taxonomic scope" value="Bacteria"/>
</dbReference>
<keyword evidence="2" id="KW-0645">Protease</keyword>
<dbReference type="Pfam" id="PF04298">
    <property type="entry name" value="Zn_peptidase_2"/>
    <property type="match status" value="1"/>
</dbReference>
<feature type="transmembrane region" description="Helical" evidence="1">
    <location>
        <begin position="6"/>
        <end position="23"/>
    </location>
</feature>
<organism evidence="2 3">
    <name type="scientific">Slackia heliotrinireducens (strain ATCC 29202 / DSM 20476 / NCTC 11029 / RHS 1)</name>
    <name type="common">Peptococcus heliotrinreducens</name>
    <dbReference type="NCBI Taxonomy" id="471855"/>
    <lineage>
        <taxon>Bacteria</taxon>
        <taxon>Bacillati</taxon>
        <taxon>Actinomycetota</taxon>
        <taxon>Coriobacteriia</taxon>
        <taxon>Eggerthellales</taxon>
        <taxon>Eggerthellaceae</taxon>
        <taxon>Slackia</taxon>
    </lineage>
</organism>
<evidence type="ECO:0000256" key="1">
    <source>
        <dbReference type="SAM" id="Phobius"/>
    </source>
</evidence>
<keyword evidence="1" id="KW-0472">Membrane</keyword>
<name>C7N5R0_SLAHD</name>
<dbReference type="STRING" id="471855.Shel_12170"/>
<dbReference type="Proteomes" id="UP000002026">
    <property type="component" value="Chromosome"/>
</dbReference>
<dbReference type="EMBL" id="CP001684">
    <property type="protein sequence ID" value="ACV22245.1"/>
    <property type="molecule type" value="Genomic_DNA"/>
</dbReference>
<keyword evidence="1" id="KW-0812">Transmembrane</keyword>
<feature type="transmembrane region" description="Helical" evidence="1">
    <location>
        <begin position="200"/>
        <end position="220"/>
    </location>
</feature>
<dbReference type="HOGENOM" id="CLU_084406_0_0_11"/>
<feature type="transmembrane region" description="Helical" evidence="1">
    <location>
        <begin position="145"/>
        <end position="165"/>
    </location>
</feature>
<gene>
    <name evidence="2" type="ordered locus">Shel_12170</name>
</gene>
<dbReference type="RefSeq" id="WP_012798348.1">
    <property type="nucleotide sequence ID" value="NC_013165.1"/>
</dbReference>
<dbReference type="GO" id="GO:0006508">
    <property type="term" value="P:proteolysis"/>
    <property type="evidence" value="ECO:0007669"/>
    <property type="project" value="UniProtKB-KW"/>
</dbReference>
<dbReference type="InterPro" id="IPR007395">
    <property type="entry name" value="Zn_peptidase_2"/>
</dbReference>
<dbReference type="KEGG" id="shi:Shel_12170"/>
<dbReference type="PANTHER" id="PTHR36434">
    <property type="entry name" value="MEMBRANE PROTEASE YUGP-RELATED"/>
    <property type="match status" value="1"/>
</dbReference>
<reference evidence="2 3" key="1">
    <citation type="journal article" date="2009" name="Stand. Genomic Sci.">
        <title>Complete genome sequence of Slackia heliotrinireducens type strain (RHS 1).</title>
        <authorList>
            <person name="Pukall R."/>
            <person name="Lapidus A."/>
            <person name="Nolan M."/>
            <person name="Copeland A."/>
            <person name="Glavina Del Rio T."/>
            <person name="Lucas S."/>
            <person name="Chen F."/>
            <person name="Tice H."/>
            <person name="Cheng J.F."/>
            <person name="Chertkov O."/>
            <person name="Bruce D."/>
            <person name="Goodwin L."/>
            <person name="Kuske C."/>
            <person name="Brettin T."/>
            <person name="Detter J.C."/>
            <person name="Han C."/>
            <person name="Pitluck S."/>
            <person name="Pati A."/>
            <person name="Mavrommatis K."/>
            <person name="Ivanova N."/>
            <person name="Ovchinnikova G."/>
            <person name="Chen A."/>
            <person name="Palaniappan K."/>
            <person name="Schneider S."/>
            <person name="Rohde M."/>
            <person name="Chain P."/>
            <person name="D'haeseleer P."/>
            <person name="Goker M."/>
            <person name="Bristow J."/>
            <person name="Eisen J.A."/>
            <person name="Markowitz V."/>
            <person name="Kyrpides N.C."/>
            <person name="Klenk H.P."/>
            <person name="Hugenholtz P."/>
        </authorList>
    </citation>
    <scope>NUCLEOTIDE SEQUENCE [LARGE SCALE GENOMIC DNA]</scope>
    <source>
        <strain evidence="3">ATCC 29202 / DSM 20476 / NCTC 11029 / RHS 1</strain>
    </source>
</reference>
<evidence type="ECO:0000313" key="2">
    <source>
        <dbReference type="EMBL" id="ACV22245.1"/>
    </source>
</evidence>
<keyword evidence="3" id="KW-1185">Reference proteome</keyword>
<dbReference type="GO" id="GO:0008233">
    <property type="term" value="F:peptidase activity"/>
    <property type="evidence" value="ECO:0007669"/>
    <property type="project" value="UniProtKB-KW"/>
</dbReference>
<protein>
    <submittedName>
        <fullName evidence="2">Predicted Zn-dependent protease</fullName>
    </submittedName>
</protein>